<accession>A0A975BL03</accession>
<dbReference type="AlphaFoldDB" id="A0A975BL03"/>
<evidence type="ECO:0000313" key="2">
    <source>
        <dbReference type="Proteomes" id="UP000663722"/>
    </source>
</evidence>
<proteinExistence type="predicted"/>
<organism evidence="1 2">
    <name type="scientific">Desulfonema magnum</name>
    <dbReference type="NCBI Taxonomy" id="45655"/>
    <lineage>
        <taxon>Bacteria</taxon>
        <taxon>Pseudomonadati</taxon>
        <taxon>Thermodesulfobacteriota</taxon>
        <taxon>Desulfobacteria</taxon>
        <taxon>Desulfobacterales</taxon>
        <taxon>Desulfococcaceae</taxon>
        <taxon>Desulfonema</taxon>
    </lineage>
</organism>
<dbReference type="Proteomes" id="UP000663722">
    <property type="component" value="Chromosome"/>
</dbReference>
<dbReference type="KEGG" id="dmm:dnm_033970"/>
<sequence length="42" mass="4952">MLGVRKNYKTFIIRCDRQLMAVYMKASGVMVLGKFQNFHRSL</sequence>
<dbReference type="EMBL" id="CP061800">
    <property type="protein sequence ID" value="QTA87365.1"/>
    <property type="molecule type" value="Genomic_DNA"/>
</dbReference>
<reference evidence="1" key="1">
    <citation type="journal article" date="2021" name="Microb. Physiol.">
        <title>Proteogenomic Insights into the Physiology of Marine, Sulfate-Reducing, Filamentous Desulfonema limicola and Desulfonema magnum.</title>
        <authorList>
            <person name="Schnaars V."/>
            <person name="Wohlbrand L."/>
            <person name="Scheve S."/>
            <person name="Hinrichs C."/>
            <person name="Reinhardt R."/>
            <person name="Rabus R."/>
        </authorList>
    </citation>
    <scope>NUCLEOTIDE SEQUENCE</scope>
    <source>
        <strain evidence="1">4be13</strain>
    </source>
</reference>
<keyword evidence="2" id="KW-1185">Reference proteome</keyword>
<name>A0A975BL03_9BACT</name>
<protein>
    <submittedName>
        <fullName evidence="1">Uncharacterized protein</fullName>
    </submittedName>
</protein>
<evidence type="ECO:0000313" key="1">
    <source>
        <dbReference type="EMBL" id="QTA87365.1"/>
    </source>
</evidence>
<gene>
    <name evidence="1" type="ORF">dnm_033970</name>
</gene>